<evidence type="ECO:0000313" key="2">
    <source>
        <dbReference type="EMBL" id="KAH9418216.1"/>
    </source>
</evidence>
<dbReference type="InterPro" id="IPR025283">
    <property type="entry name" value="DUF4042"/>
</dbReference>
<keyword evidence="3" id="KW-1185">Reference proteome</keyword>
<evidence type="ECO:0000259" key="1">
    <source>
        <dbReference type="Pfam" id="PF13251"/>
    </source>
</evidence>
<evidence type="ECO:0000313" key="3">
    <source>
        <dbReference type="Proteomes" id="UP000887458"/>
    </source>
</evidence>
<comment type="caution">
    <text evidence="2">The sequence shown here is derived from an EMBL/GenBank/DDBJ whole genome shotgun (WGS) entry which is preliminary data.</text>
</comment>
<gene>
    <name evidence="2" type="primary">HEATR6</name>
    <name evidence="2" type="ORF">DERP_010770</name>
</gene>
<dbReference type="EMBL" id="NJHN03000065">
    <property type="protein sequence ID" value="KAH9418216.1"/>
    <property type="molecule type" value="Genomic_DNA"/>
</dbReference>
<dbReference type="PANTHER" id="PTHR13366">
    <property type="entry name" value="MALARIA ANTIGEN-RELATED"/>
    <property type="match status" value="1"/>
</dbReference>
<name>A0ABQ8J6N5_DERPT</name>
<dbReference type="PANTHER" id="PTHR13366:SF0">
    <property type="entry name" value="HEAT REPEAT-CONTAINING PROTEIN 6"/>
    <property type="match status" value="1"/>
</dbReference>
<proteinExistence type="predicted"/>
<sequence>MFSYECLRVSLDIFDIRTVFGFWSFLFPDTNLSWPLNDSTEFSVLTTISNDTSNSVRISALNFMFNFFDYSKQYVQILVQDSTTTSTISGGKSSSSFTPISVSLATMIKELHRFFHYILLKENNCSILILLYKILSLIISITPYHKLSDDEILNQLFNQNCYMIDNKVTQIKNLSLALYVKIFSLSTIPPGLESWIFETESGRITMNKIFKHCYEFIDNQDYILLIIESIKLFISILRHYKFARKLLSKKCIEKFNVEMFFMKISFKIIEMDKAYNNSVLQTLMCKFIHTIGLFFKDLSSTTFDEEDDYKIFANLDEQENFIKQWYLKIISTKIFHLALKEQNPLIIQNSSQITLINVISIIPENIFKLFNENIHFEIISILISLAKIDNHHITMMILTTNNKILIMKKQIFGSIQNQHQFVV</sequence>
<protein>
    <submittedName>
        <fullName evidence="2">HEAT repeat-containing protein 6</fullName>
    </submittedName>
</protein>
<dbReference type="InterPro" id="IPR052107">
    <property type="entry name" value="HEAT6"/>
</dbReference>
<dbReference type="Pfam" id="PF13251">
    <property type="entry name" value="DUF4042"/>
    <property type="match status" value="1"/>
</dbReference>
<organism evidence="2 3">
    <name type="scientific">Dermatophagoides pteronyssinus</name>
    <name type="common">European house dust mite</name>
    <dbReference type="NCBI Taxonomy" id="6956"/>
    <lineage>
        <taxon>Eukaryota</taxon>
        <taxon>Metazoa</taxon>
        <taxon>Ecdysozoa</taxon>
        <taxon>Arthropoda</taxon>
        <taxon>Chelicerata</taxon>
        <taxon>Arachnida</taxon>
        <taxon>Acari</taxon>
        <taxon>Acariformes</taxon>
        <taxon>Sarcoptiformes</taxon>
        <taxon>Astigmata</taxon>
        <taxon>Psoroptidia</taxon>
        <taxon>Analgoidea</taxon>
        <taxon>Pyroglyphidae</taxon>
        <taxon>Dermatophagoidinae</taxon>
        <taxon>Dermatophagoides</taxon>
    </lineage>
</organism>
<reference evidence="2 3" key="2">
    <citation type="journal article" date="2022" name="Mol. Biol. Evol.">
        <title>Comparative Genomics Reveals Insights into the Divergent Evolution of Astigmatic Mites and Household Pest Adaptations.</title>
        <authorList>
            <person name="Xiong Q."/>
            <person name="Wan A.T."/>
            <person name="Liu X."/>
            <person name="Fung C.S."/>
            <person name="Xiao X."/>
            <person name="Malainual N."/>
            <person name="Hou J."/>
            <person name="Wang L."/>
            <person name="Wang M."/>
            <person name="Yang K.Y."/>
            <person name="Cui Y."/>
            <person name="Leung E.L."/>
            <person name="Nong W."/>
            <person name="Shin S.K."/>
            <person name="Au S.W."/>
            <person name="Jeong K.Y."/>
            <person name="Chew F.T."/>
            <person name="Hui J.H."/>
            <person name="Leung T.F."/>
            <person name="Tungtrongchitr A."/>
            <person name="Zhong N."/>
            <person name="Liu Z."/>
            <person name="Tsui S.K."/>
        </authorList>
    </citation>
    <scope>NUCLEOTIDE SEQUENCE [LARGE SCALE GENOMIC DNA]</scope>
    <source>
        <strain evidence="2">Derp</strain>
    </source>
</reference>
<feature type="domain" description="DUF4042" evidence="1">
    <location>
        <begin position="4"/>
        <end position="184"/>
    </location>
</feature>
<reference evidence="2 3" key="1">
    <citation type="journal article" date="2018" name="J. Allergy Clin. Immunol.">
        <title>High-quality assembly of Dermatophagoides pteronyssinus genome and transcriptome reveals a wide range of novel allergens.</title>
        <authorList>
            <person name="Liu X.Y."/>
            <person name="Yang K.Y."/>
            <person name="Wang M.Q."/>
            <person name="Kwok J.S."/>
            <person name="Zeng X."/>
            <person name="Yang Z."/>
            <person name="Xiao X.J."/>
            <person name="Lau C.P."/>
            <person name="Li Y."/>
            <person name="Huang Z.M."/>
            <person name="Ba J.G."/>
            <person name="Yim A.K."/>
            <person name="Ouyang C.Y."/>
            <person name="Ngai S.M."/>
            <person name="Chan T.F."/>
            <person name="Leung E.L."/>
            <person name="Liu L."/>
            <person name="Liu Z.G."/>
            <person name="Tsui S.K."/>
        </authorList>
    </citation>
    <scope>NUCLEOTIDE SEQUENCE [LARGE SCALE GENOMIC DNA]</scope>
    <source>
        <strain evidence="2">Derp</strain>
    </source>
</reference>
<dbReference type="Proteomes" id="UP000887458">
    <property type="component" value="Unassembled WGS sequence"/>
</dbReference>
<accession>A0ABQ8J6N5</accession>